<proteinExistence type="predicted"/>
<gene>
    <name evidence="1" type="ORF">ACI1P1_08120</name>
</gene>
<dbReference type="Proteomes" id="UP001631969">
    <property type="component" value="Unassembled WGS sequence"/>
</dbReference>
<keyword evidence="2" id="KW-1185">Reference proteome</keyword>
<accession>A0ACC7NU67</accession>
<name>A0ACC7NU67_9BACL</name>
<comment type="caution">
    <text evidence="1">The sequence shown here is derived from an EMBL/GenBank/DDBJ whole genome shotgun (WGS) entry which is preliminary data.</text>
</comment>
<evidence type="ECO:0000313" key="2">
    <source>
        <dbReference type="Proteomes" id="UP001631969"/>
    </source>
</evidence>
<organism evidence="1 2">
    <name type="scientific">Paenibacillus mesotrionivorans</name>
    <dbReference type="NCBI Taxonomy" id="3160968"/>
    <lineage>
        <taxon>Bacteria</taxon>
        <taxon>Bacillati</taxon>
        <taxon>Bacillota</taxon>
        <taxon>Bacilli</taxon>
        <taxon>Bacillales</taxon>
        <taxon>Paenibacillaceae</taxon>
        <taxon>Paenibacillus</taxon>
    </lineage>
</organism>
<dbReference type="EMBL" id="JBJURJ010000004">
    <property type="protein sequence ID" value="MFM9328248.1"/>
    <property type="molecule type" value="Genomic_DNA"/>
</dbReference>
<reference evidence="1" key="1">
    <citation type="submission" date="2024-12" db="EMBL/GenBank/DDBJ databases">
        <authorList>
            <person name="Wu N."/>
        </authorList>
    </citation>
    <scope>NUCLEOTIDE SEQUENCE</scope>
    <source>
        <strain evidence="1">P15</strain>
    </source>
</reference>
<sequence>MRTVLLVEDEDQARGYVRKVLEKLDAGFVVAGEAVNGQEGLRLIGSLQPDLVIADIDMPVMDGVELLKAARREGFQGRFLMLTCLSDFEYARQALEFGASGYLLKLSMDPEALRANLDRIEAELASRDQLKKLDRVWSTLPAKDPGQGATDHPDINRVIVYLEEHYREEFSLKRLAELACMEASYLSDLFKKKTGATLTQYHQRLRVEAAALMLRETALPVTEIGERVGFSGDSYFIKIFKRWTGKTPADYRRSAEV</sequence>
<protein>
    <submittedName>
        <fullName evidence="1">Helix-turn-helix domain-containing protein</fullName>
    </submittedName>
</protein>
<evidence type="ECO:0000313" key="1">
    <source>
        <dbReference type="EMBL" id="MFM9328248.1"/>
    </source>
</evidence>